<accession>A0ABY8H4A3</accession>
<keyword evidence="4" id="KW-1185">Reference proteome</keyword>
<evidence type="ECO:0000256" key="2">
    <source>
        <dbReference type="SAM" id="Phobius"/>
    </source>
</evidence>
<keyword evidence="2" id="KW-1133">Transmembrane helix</keyword>
<dbReference type="Proteomes" id="UP001219037">
    <property type="component" value="Chromosome"/>
</dbReference>
<evidence type="ECO:0000313" key="3">
    <source>
        <dbReference type="EMBL" id="WFP15968.1"/>
    </source>
</evidence>
<evidence type="ECO:0000313" key="4">
    <source>
        <dbReference type="Proteomes" id="UP001219037"/>
    </source>
</evidence>
<proteinExistence type="predicted"/>
<dbReference type="EMBL" id="CP121252">
    <property type="protein sequence ID" value="WFP15968.1"/>
    <property type="molecule type" value="Genomic_DNA"/>
</dbReference>
<dbReference type="RefSeq" id="WP_278157145.1">
    <property type="nucleotide sequence ID" value="NZ_CP121252.1"/>
</dbReference>
<dbReference type="Pfam" id="PF14012">
    <property type="entry name" value="DUF4229"/>
    <property type="match status" value="1"/>
</dbReference>
<reference evidence="3 4" key="1">
    <citation type="submission" date="2023-04" db="EMBL/GenBank/DDBJ databases">
        <title>Funneling lignin-derived compounds into biodiesel using alkali-halophilic Citricoccus sp. P2.</title>
        <authorList>
            <person name="Luo C.-B."/>
        </authorList>
    </citation>
    <scope>NUCLEOTIDE SEQUENCE [LARGE SCALE GENOMIC DNA]</scope>
    <source>
        <strain evidence="3 4">P2</strain>
    </source>
</reference>
<feature type="transmembrane region" description="Helical" evidence="2">
    <location>
        <begin position="7"/>
        <end position="24"/>
    </location>
</feature>
<protein>
    <submittedName>
        <fullName evidence="3">DUF4229 domain-containing protein</fullName>
    </submittedName>
</protein>
<keyword evidence="2" id="KW-0812">Transmembrane</keyword>
<sequence length="112" mass="12615">MQILKYGAVRLAIFFAVFALCVVLRTGWLWAAVVATIVSFAVSYLVLNPMRLRANRELQNAWEGRRGAAGKTESEDADVEDSYTHGRFMDPAEMHEFTQDASDSSKQRRDGE</sequence>
<keyword evidence="2" id="KW-0472">Membrane</keyword>
<feature type="transmembrane region" description="Helical" evidence="2">
    <location>
        <begin position="30"/>
        <end position="47"/>
    </location>
</feature>
<feature type="region of interest" description="Disordered" evidence="1">
    <location>
        <begin position="63"/>
        <end position="82"/>
    </location>
</feature>
<evidence type="ECO:0000256" key="1">
    <source>
        <dbReference type="SAM" id="MobiDB-lite"/>
    </source>
</evidence>
<gene>
    <name evidence="3" type="ORF">P8192_11270</name>
</gene>
<organism evidence="3 4">
    <name type="scientific">Citricoccus muralis</name>
    <dbReference type="NCBI Taxonomy" id="169134"/>
    <lineage>
        <taxon>Bacteria</taxon>
        <taxon>Bacillati</taxon>
        <taxon>Actinomycetota</taxon>
        <taxon>Actinomycetes</taxon>
        <taxon>Micrococcales</taxon>
        <taxon>Micrococcaceae</taxon>
        <taxon>Citricoccus</taxon>
    </lineage>
</organism>
<dbReference type="InterPro" id="IPR025323">
    <property type="entry name" value="DUF4229"/>
</dbReference>
<name>A0ABY8H4A3_9MICC</name>